<dbReference type="InterPro" id="IPR052534">
    <property type="entry name" value="Extracell_DNA_Util/SecSys_Comp"/>
</dbReference>
<sequence>MIRINLLPEYRRKSEFPTWKLYRIIAYVFLGLSILLWGYHLAMFKYTESKLSDVNEGIVSMKVWQERFDKAQQQNAEVNKRNTIVRNLSKDRIVWSRSLAELGNITPYGCWLTSVKQGNKPDQMSIAGKAMKMDDIVKFISLLQARPDIANVQLISADESNNNNSSTAGVIDFTLEIQRSGVKK</sequence>
<dbReference type="Pfam" id="PF05137">
    <property type="entry name" value="PilN"/>
    <property type="match status" value="1"/>
</dbReference>
<keyword evidence="4" id="KW-1185">Reference proteome</keyword>
<evidence type="ECO:0000313" key="2">
    <source>
        <dbReference type="EMBL" id="MTT75177.1"/>
    </source>
</evidence>
<feature type="transmembrane region" description="Helical" evidence="1">
    <location>
        <begin position="21"/>
        <end position="42"/>
    </location>
</feature>
<keyword evidence="1" id="KW-0812">Transmembrane</keyword>
<proteinExistence type="predicted"/>
<reference evidence="4 5" key="1">
    <citation type="journal article" date="2019" name="Nat. Med.">
        <title>A library of human gut bacterial isolates paired with longitudinal multiomics data enables mechanistic microbiome research.</title>
        <authorList>
            <person name="Poyet M."/>
            <person name="Groussin M."/>
            <person name="Gibbons S.M."/>
            <person name="Avila-Pacheco J."/>
            <person name="Jiang X."/>
            <person name="Kearney S.M."/>
            <person name="Perrotta A.R."/>
            <person name="Berdy B."/>
            <person name="Zhao S."/>
            <person name="Lieberman T.D."/>
            <person name="Swanson P.K."/>
            <person name="Smith M."/>
            <person name="Roesemann S."/>
            <person name="Alexander J.E."/>
            <person name="Rich S.A."/>
            <person name="Livny J."/>
            <person name="Vlamakis H."/>
            <person name="Clish C."/>
            <person name="Bullock K."/>
            <person name="Deik A."/>
            <person name="Scott J."/>
            <person name="Pierce K.A."/>
            <person name="Xavier R.J."/>
            <person name="Alm E.J."/>
        </authorList>
    </citation>
    <scope>NUCLEOTIDE SEQUENCE [LARGE SCALE GENOMIC DNA]</scope>
    <source>
        <strain evidence="2 5">BIOML-A13</strain>
        <strain evidence="3 4">BIOML-A3</strain>
    </source>
</reference>
<dbReference type="PANTHER" id="PTHR40278:SF1">
    <property type="entry name" value="DNA UTILIZATION PROTEIN HOFN"/>
    <property type="match status" value="1"/>
</dbReference>
<dbReference type="EMBL" id="WNBM01000001">
    <property type="protein sequence ID" value="MTT75177.1"/>
    <property type="molecule type" value="Genomic_DNA"/>
</dbReference>
<gene>
    <name evidence="2" type="ORF">GMD11_02700</name>
    <name evidence="3" type="ORF">GMD18_02700</name>
</gene>
<protein>
    <recommendedName>
        <fullName evidence="6">Fimbrial assembly protein PilN</fullName>
    </recommendedName>
</protein>
<keyword evidence="1" id="KW-1133">Transmembrane helix</keyword>
<name>A0A7X2XES0_9FIRM</name>
<organism evidence="2 5">
    <name type="scientific">Phascolarctobacterium faecium</name>
    <dbReference type="NCBI Taxonomy" id="33025"/>
    <lineage>
        <taxon>Bacteria</taxon>
        <taxon>Bacillati</taxon>
        <taxon>Bacillota</taxon>
        <taxon>Negativicutes</taxon>
        <taxon>Acidaminococcales</taxon>
        <taxon>Acidaminococcaceae</taxon>
        <taxon>Phascolarctobacterium</taxon>
    </lineage>
</organism>
<dbReference type="Proteomes" id="UP000484547">
    <property type="component" value="Unassembled WGS sequence"/>
</dbReference>
<dbReference type="PANTHER" id="PTHR40278">
    <property type="entry name" value="DNA UTILIZATION PROTEIN HOFN"/>
    <property type="match status" value="1"/>
</dbReference>
<evidence type="ECO:0000313" key="4">
    <source>
        <dbReference type="Proteomes" id="UP000443070"/>
    </source>
</evidence>
<dbReference type="AlphaFoldDB" id="A0A7X2XES0"/>
<dbReference type="RefSeq" id="WP_155163616.1">
    <property type="nucleotide sequence ID" value="NZ_WNBG01000001.1"/>
</dbReference>
<dbReference type="OrthoDB" id="1634262at2"/>
<comment type="caution">
    <text evidence="2">The sequence shown here is derived from an EMBL/GenBank/DDBJ whole genome shotgun (WGS) entry which is preliminary data.</text>
</comment>
<dbReference type="Proteomes" id="UP000443070">
    <property type="component" value="Unassembled WGS sequence"/>
</dbReference>
<evidence type="ECO:0000313" key="5">
    <source>
        <dbReference type="Proteomes" id="UP000484547"/>
    </source>
</evidence>
<dbReference type="EMBL" id="WNBW01000001">
    <property type="protein sequence ID" value="MTU03309.1"/>
    <property type="molecule type" value="Genomic_DNA"/>
</dbReference>
<dbReference type="InterPro" id="IPR007813">
    <property type="entry name" value="PilN"/>
</dbReference>
<keyword evidence="1" id="KW-0472">Membrane</keyword>
<evidence type="ECO:0000256" key="1">
    <source>
        <dbReference type="SAM" id="Phobius"/>
    </source>
</evidence>
<evidence type="ECO:0000313" key="3">
    <source>
        <dbReference type="EMBL" id="MTU03309.1"/>
    </source>
</evidence>
<accession>A0A7X2XES0</accession>
<evidence type="ECO:0008006" key="6">
    <source>
        <dbReference type="Google" id="ProtNLM"/>
    </source>
</evidence>